<accession>A0A316AJM8</accession>
<proteinExistence type="predicted"/>
<dbReference type="EMBL" id="QGDT01000005">
    <property type="protein sequence ID" value="PWJ57876.1"/>
    <property type="molecule type" value="Genomic_DNA"/>
</dbReference>
<gene>
    <name evidence="2" type="ORF">CLV98_10556</name>
</gene>
<reference evidence="2 3" key="1">
    <citation type="submission" date="2018-03" db="EMBL/GenBank/DDBJ databases">
        <title>Genomic Encyclopedia of Archaeal and Bacterial Type Strains, Phase II (KMG-II): from individual species to whole genera.</title>
        <authorList>
            <person name="Goeker M."/>
        </authorList>
    </citation>
    <scope>NUCLEOTIDE SEQUENCE [LARGE SCALE GENOMIC DNA]</scope>
    <source>
        <strain evidence="2 3">DSM 100346</strain>
    </source>
</reference>
<keyword evidence="3" id="KW-1185">Reference proteome</keyword>
<organism evidence="2 3">
    <name type="scientific">Dyadobacter jejuensis</name>
    <dbReference type="NCBI Taxonomy" id="1082580"/>
    <lineage>
        <taxon>Bacteria</taxon>
        <taxon>Pseudomonadati</taxon>
        <taxon>Bacteroidota</taxon>
        <taxon>Cytophagia</taxon>
        <taxon>Cytophagales</taxon>
        <taxon>Spirosomataceae</taxon>
        <taxon>Dyadobacter</taxon>
    </lineage>
</organism>
<evidence type="ECO:0000313" key="3">
    <source>
        <dbReference type="Proteomes" id="UP000245880"/>
    </source>
</evidence>
<sequence>MNEGRSPPGKIQKNDEVKEWKQLEWMTKTGR</sequence>
<evidence type="ECO:0000313" key="2">
    <source>
        <dbReference type="EMBL" id="PWJ57876.1"/>
    </source>
</evidence>
<feature type="region of interest" description="Disordered" evidence="1">
    <location>
        <begin position="1"/>
        <end position="31"/>
    </location>
</feature>
<comment type="caution">
    <text evidence="2">The sequence shown here is derived from an EMBL/GenBank/DDBJ whole genome shotgun (WGS) entry which is preliminary data.</text>
</comment>
<feature type="compositionally biased region" description="Basic and acidic residues" evidence="1">
    <location>
        <begin position="12"/>
        <end position="22"/>
    </location>
</feature>
<evidence type="ECO:0000256" key="1">
    <source>
        <dbReference type="SAM" id="MobiDB-lite"/>
    </source>
</evidence>
<name>A0A316AJM8_9BACT</name>
<dbReference type="AlphaFoldDB" id="A0A316AJM8"/>
<dbReference type="Proteomes" id="UP000245880">
    <property type="component" value="Unassembled WGS sequence"/>
</dbReference>
<protein>
    <submittedName>
        <fullName evidence="2">Uncharacterized protein</fullName>
    </submittedName>
</protein>